<feature type="transmembrane region" description="Helical" evidence="8">
    <location>
        <begin position="226"/>
        <end position="248"/>
    </location>
</feature>
<evidence type="ECO:0000256" key="9">
    <source>
        <dbReference type="SAM" id="SignalP"/>
    </source>
</evidence>
<dbReference type="Gene3D" id="2.30.30.60">
    <property type="match status" value="1"/>
</dbReference>
<dbReference type="InterPro" id="IPR049278">
    <property type="entry name" value="MS_channel_C"/>
</dbReference>
<feature type="transmembrane region" description="Helical" evidence="8">
    <location>
        <begin position="134"/>
        <end position="156"/>
    </location>
</feature>
<dbReference type="InterPro" id="IPR006685">
    <property type="entry name" value="MscS_channel_2nd"/>
</dbReference>
<evidence type="ECO:0000256" key="5">
    <source>
        <dbReference type="ARBA" id="ARBA00022989"/>
    </source>
</evidence>
<dbReference type="InterPro" id="IPR023408">
    <property type="entry name" value="MscS_beta-dom_sf"/>
</dbReference>
<dbReference type="SUPFAM" id="SSF82689">
    <property type="entry name" value="Mechanosensitive channel protein MscS (YggB), C-terminal domain"/>
    <property type="match status" value="1"/>
</dbReference>
<feature type="domain" description="Mechanosensitive ion channel MscS C-terminal" evidence="11">
    <location>
        <begin position="417"/>
        <end position="497"/>
    </location>
</feature>
<name>A0A806K149_9BACT</name>
<dbReference type="Gene3D" id="1.10.287.1260">
    <property type="match status" value="1"/>
</dbReference>
<proteinExistence type="inferred from homology"/>
<dbReference type="PANTHER" id="PTHR30221">
    <property type="entry name" value="SMALL-CONDUCTANCE MECHANOSENSITIVE CHANNEL"/>
    <property type="match status" value="1"/>
</dbReference>
<evidence type="ECO:0000256" key="6">
    <source>
        <dbReference type="ARBA" id="ARBA00023136"/>
    </source>
</evidence>
<dbReference type="EMBL" id="JQ844225">
    <property type="protein sequence ID" value="AGS53213.1"/>
    <property type="molecule type" value="Genomic_DNA"/>
</dbReference>
<protein>
    <submittedName>
        <fullName evidence="12">Putative transmembrane ion channel</fullName>
    </submittedName>
</protein>
<feature type="chain" id="PRO_5032489165" evidence="9">
    <location>
        <begin position="24"/>
        <end position="530"/>
    </location>
</feature>
<dbReference type="GO" id="GO:0008381">
    <property type="term" value="F:mechanosensitive monoatomic ion channel activity"/>
    <property type="evidence" value="ECO:0007669"/>
    <property type="project" value="InterPro"/>
</dbReference>
<evidence type="ECO:0000313" key="12">
    <source>
        <dbReference type="EMBL" id="AGS53213.1"/>
    </source>
</evidence>
<evidence type="ECO:0000256" key="7">
    <source>
        <dbReference type="SAM" id="MobiDB-lite"/>
    </source>
</evidence>
<keyword evidence="3" id="KW-1003">Cell membrane</keyword>
<sequence length="530" mass="57979">MKTSISKILAPLLCLICSAALFAADDTASVPPITADSASAIFAADLAHAAIAARAARTADAIPAVTPVASANAAPPDGESESVLAVIQDELNAWASEADSQAQGKSFGERLKELWLSAVIAYEKNRGLWTVVRMIALSLAVVAVMVALFKLTGHAFRKVIDRKIVYNREKWFKGIRYRNIDILSSNKMVSAVLFLSKALRYAVYALLLYIALPMIFVIFPPTRDLAGTLFSWITAPLISMGHGFIAYLPNLLRIIVIVVVTRYVLKFLSYVAAEIEAGRLVIPKFYPDWARATLNLLRIFIIAFTIVLIFPLLPESESSIFKGVSVFIGVLFSIGSSSVISNMMAGLVITYMRSFKIGDRIRVGDVFGDVAEKTLFVVRVKTVKNEVITVPNSTILAANVINYSTAASGQGVILYQTVDVSYDVIWERADRLLVEAALKTPDVLPSPPPFTLIKTLGNSAVTYQVNVYTHRPDLEARIHSDLNRNILDVLQRSGIEMITPVYEMGRDGTKSTIPEEYKSKPAGDDVKPCN</sequence>
<keyword evidence="6 8" id="KW-0472">Membrane</keyword>
<evidence type="ECO:0000256" key="3">
    <source>
        <dbReference type="ARBA" id="ARBA00022475"/>
    </source>
</evidence>
<comment type="subcellular location">
    <subcellularLocation>
        <location evidence="1">Cell membrane</location>
        <topology evidence="1">Multi-pass membrane protein</topology>
    </subcellularLocation>
</comment>
<feature type="transmembrane region" description="Helical" evidence="8">
    <location>
        <begin position="254"/>
        <end position="273"/>
    </location>
</feature>
<evidence type="ECO:0000259" key="11">
    <source>
        <dbReference type="Pfam" id="PF21082"/>
    </source>
</evidence>
<evidence type="ECO:0000256" key="4">
    <source>
        <dbReference type="ARBA" id="ARBA00022692"/>
    </source>
</evidence>
<dbReference type="PANTHER" id="PTHR30221:SF18">
    <property type="entry name" value="SLL0590 PROTEIN"/>
    <property type="match status" value="1"/>
</dbReference>
<feature type="transmembrane region" description="Helical" evidence="8">
    <location>
        <begin position="294"/>
        <end position="313"/>
    </location>
</feature>
<evidence type="ECO:0000256" key="1">
    <source>
        <dbReference type="ARBA" id="ARBA00004651"/>
    </source>
</evidence>
<dbReference type="Pfam" id="PF21082">
    <property type="entry name" value="MS_channel_3rd"/>
    <property type="match status" value="1"/>
</dbReference>
<accession>A0A806K149</accession>
<dbReference type="InterPro" id="IPR010920">
    <property type="entry name" value="LSM_dom_sf"/>
</dbReference>
<comment type="similarity">
    <text evidence="2">Belongs to the MscS (TC 1.A.23) family.</text>
</comment>
<keyword evidence="5 8" id="KW-1133">Transmembrane helix</keyword>
<feature type="region of interest" description="Disordered" evidence="7">
    <location>
        <begin position="506"/>
        <end position="530"/>
    </location>
</feature>
<feature type="signal peptide" evidence="9">
    <location>
        <begin position="1"/>
        <end position="23"/>
    </location>
</feature>
<keyword evidence="4 8" id="KW-0812">Transmembrane</keyword>
<dbReference type="AlphaFoldDB" id="A0A806K149"/>
<dbReference type="GO" id="GO:0005886">
    <property type="term" value="C:plasma membrane"/>
    <property type="evidence" value="ECO:0007669"/>
    <property type="project" value="UniProtKB-SubCell"/>
</dbReference>
<evidence type="ECO:0000259" key="10">
    <source>
        <dbReference type="Pfam" id="PF00924"/>
    </source>
</evidence>
<dbReference type="SUPFAM" id="SSF50182">
    <property type="entry name" value="Sm-like ribonucleoproteins"/>
    <property type="match status" value="1"/>
</dbReference>
<evidence type="ECO:0000256" key="8">
    <source>
        <dbReference type="SAM" id="Phobius"/>
    </source>
</evidence>
<keyword evidence="9" id="KW-0732">Signal</keyword>
<dbReference type="Pfam" id="PF00924">
    <property type="entry name" value="MS_channel_2nd"/>
    <property type="match status" value="1"/>
</dbReference>
<feature type="transmembrane region" description="Helical" evidence="8">
    <location>
        <begin position="201"/>
        <end position="219"/>
    </location>
</feature>
<feature type="domain" description="Mechanosensitive ion channel MscS" evidence="10">
    <location>
        <begin position="339"/>
        <end position="404"/>
    </location>
</feature>
<feature type="transmembrane region" description="Helical" evidence="8">
    <location>
        <begin position="325"/>
        <end position="352"/>
    </location>
</feature>
<dbReference type="InterPro" id="IPR045275">
    <property type="entry name" value="MscS_archaea/bacteria_type"/>
</dbReference>
<evidence type="ECO:0000256" key="2">
    <source>
        <dbReference type="ARBA" id="ARBA00008017"/>
    </source>
</evidence>
<reference evidence="12" key="1">
    <citation type="submission" date="2012-03" db="EMBL/GenBank/DDBJ databases">
        <title>Functional metagenomics reveals considerable lignocellulase gene clusters in the gut microbiome of a wood-feeding higher termite.</title>
        <authorList>
            <person name="Liu N."/>
        </authorList>
    </citation>
    <scope>NUCLEOTIDE SEQUENCE</scope>
</reference>
<dbReference type="InterPro" id="IPR011066">
    <property type="entry name" value="MscS_channel_C_sf"/>
</dbReference>
<organism evidence="12">
    <name type="scientific">uncultured bacterium contig00093</name>
    <dbReference type="NCBI Taxonomy" id="1181564"/>
    <lineage>
        <taxon>Bacteria</taxon>
        <taxon>environmental samples</taxon>
    </lineage>
</organism>
<dbReference type="Gene3D" id="3.30.70.100">
    <property type="match status" value="1"/>
</dbReference>